<keyword evidence="2" id="KW-1185">Reference proteome</keyword>
<evidence type="ECO:0000313" key="2">
    <source>
        <dbReference type="Proteomes" id="UP000054721"/>
    </source>
</evidence>
<comment type="caution">
    <text evidence="1">The sequence shown here is derived from an EMBL/GenBank/DDBJ whole genome shotgun (WGS) entry which is preliminary data.</text>
</comment>
<dbReference type="EMBL" id="JYDW01000117">
    <property type="protein sequence ID" value="KRZ55347.1"/>
    <property type="molecule type" value="Genomic_DNA"/>
</dbReference>
<accession>A0A0V1L725</accession>
<dbReference type="Proteomes" id="UP000054721">
    <property type="component" value="Unassembled WGS sequence"/>
</dbReference>
<name>A0A0V1L725_9BILA</name>
<proteinExistence type="predicted"/>
<gene>
    <name evidence="1" type="ORF">T02_13092</name>
</gene>
<sequence length="105" mass="11948">MSFASSFNMLGQFSSNKKANTHTQNAHESCEFQKGKKTNAFLSLERTAEFSTEKMFPKRFHKQAVFSDIDRDALMKDATLKCVAVRAMYEVKIAQDSVDAWRGDI</sequence>
<protein>
    <submittedName>
        <fullName evidence="1">Uncharacterized protein</fullName>
    </submittedName>
</protein>
<evidence type="ECO:0000313" key="1">
    <source>
        <dbReference type="EMBL" id="KRZ55347.1"/>
    </source>
</evidence>
<dbReference type="OrthoDB" id="10398426at2759"/>
<organism evidence="1 2">
    <name type="scientific">Trichinella nativa</name>
    <dbReference type="NCBI Taxonomy" id="6335"/>
    <lineage>
        <taxon>Eukaryota</taxon>
        <taxon>Metazoa</taxon>
        <taxon>Ecdysozoa</taxon>
        <taxon>Nematoda</taxon>
        <taxon>Enoplea</taxon>
        <taxon>Dorylaimia</taxon>
        <taxon>Trichinellida</taxon>
        <taxon>Trichinellidae</taxon>
        <taxon>Trichinella</taxon>
    </lineage>
</organism>
<reference evidence="1 2" key="1">
    <citation type="submission" date="2015-05" db="EMBL/GenBank/DDBJ databases">
        <title>Evolution of Trichinella species and genotypes.</title>
        <authorList>
            <person name="Korhonen P.K."/>
            <person name="Edoardo P."/>
            <person name="Giuseppe L.R."/>
            <person name="Gasser R.B."/>
        </authorList>
    </citation>
    <scope>NUCLEOTIDE SEQUENCE [LARGE SCALE GENOMIC DNA]</scope>
    <source>
        <strain evidence="1">ISS10</strain>
    </source>
</reference>
<dbReference type="AlphaFoldDB" id="A0A0V1L725"/>